<name>A0A0B6XXP6_9EUPU</name>
<accession>A0A0B6XXP6</accession>
<evidence type="ECO:0000313" key="1">
    <source>
        <dbReference type="EMBL" id="CEK48045.1"/>
    </source>
</evidence>
<organism evidence="1">
    <name type="scientific">Arion vulgaris</name>
    <dbReference type="NCBI Taxonomy" id="1028688"/>
    <lineage>
        <taxon>Eukaryota</taxon>
        <taxon>Metazoa</taxon>
        <taxon>Spiralia</taxon>
        <taxon>Lophotrochozoa</taxon>
        <taxon>Mollusca</taxon>
        <taxon>Gastropoda</taxon>
        <taxon>Heterobranchia</taxon>
        <taxon>Euthyneura</taxon>
        <taxon>Panpulmonata</taxon>
        <taxon>Eupulmonata</taxon>
        <taxon>Stylommatophora</taxon>
        <taxon>Helicina</taxon>
        <taxon>Arionoidea</taxon>
        <taxon>Arionidae</taxon>
        <taxon>Arion</taxon>
    </lineage>
</organism>
<reference evidence="1" key="1">
    <citation type="submission" date="2014-12" db="EMBL/GenBank/DDBJ databases">
        <title>Insight into the proteome of Arion vulgaris.</title>
        <authorList>
            <person name="Aradska J."/>
            <person name="Bulat T."/>
            <person name="Smidak R."/>
            <person name="Sarate P."/>
            <person name="Gangsoo J."/>
            <person name="Sialana F."/>
            <person name="Bilban M."/>
            <person name="Lubec G."/>
        </authorList>
    </citation>
    <scope>NUCLEOTIDE SEQUENCE</scope>
    <source>
        <tissue evidence="1">Skin</tissue>
    </source>
</reference>
<dbReference type="EMBL" id="HACG01001180">
    <property type="protein sequence ID" value="CEK48045.1"/>
    <property type="molecule type" value="Transcribed_RNA"/>
</dbReference>
<protein>
    <submittedName>
        <fullName evidence="1">Uncharacterized protein</fullName>
    </submittedName>
</protein>
<gene>
    <name evidence="1" type="primary">ORF2968</name>
</gene>
<proteinExistence type="predicted"/>
<dbReference type="AlphaFoldDB" id="A0A0B6XXP6"/>
<sequence length="64" mass="7511">MDKWMDGRMNGWLDGWLDLWTDGWIDIYEQPRQGINSLEEENLPLKLNSLSNTIQHLSMPASYS</sequence>